<accession>A0ACC0HLT1</accession>
<keyword evidence="2" id="KW-1185">Reference proteome</keyword>
<sequence>MSSSIATEAVQESSTSKAYGSEQIQVLEGLDPVRKRPGILEAPDLVVCTIWFMKYQIMLLTRHKQCDTKLDECDVVKEMSLKWHFA</sequence>
<evidence type="ECO:0000313" key="2">
    <source>
        <dbReference type="Proteomes" id="UP001060215"/>
    </source>
</evidence>
<gene>
    <name evidence="1" type="ORF">LOK49_LG05G02313</name>
</gene>
<protein>
    <submittedName>
        <fullName evidence="1">Uncharacterized protein</fullName>
    </submittedName>
</protein>
<dbReference type="Proteomes" id="UP001060215">
    <property type="component" value="Chromosome 4"/>
</dbReference>
<dbReference type="EMBL" id="CM045761">
    <property type="protein sequence ID" value="KAI8014275.1"/>
    <property type="molecule type" value="Genomic_DNA"/>
</dbReference>
<evidence type="ECO:0000313" key="1">
    <source>
        <dbReference type="EMBL" id="KAI8014275.1"/>
    </source>
</evidence>
<organism evidence="1 2">
    <name type="scientific">Camellia lanceoleosa</name>
    <dbReference type="NCBI Taxonomy" id="1840588"/>
    <lineage>
        <taxon>Eukaryota</taxon>
        <taxon>Viridiplantae</taxon>
        <taxon>Streptophyta</taxon>
        <taxon>Embryophyta</taxon>
        <taxon>Tracheophyta</taxon>
        <taxon>Spermatophyta</taxon>
        <taxon>Magnoliopsida</taxon>
        <taxon>eudicotyledons</taxon>
        <taxon>Gunneridae</taxon>
        <taxon>Pentapetalae</taxon>
        <taxon>asterids</taxon>
        <taxon>Ericales</taxon>
        <taxon>Theaceae</taxon>
        <taxon>Camellia</taxon>
    </lineage>
</organism>
<proteinExistence type="predicted"/>
<name>A0ACC0HLT1_9ERIC</name>
<comment type="caution">
    <text evidence="1">The sequence shown here is derived from an EMBL/GenBank/DDBJ whole genome shotgun (WGS) entry which is preliminary data.</text>
</comment>
<reference evidence="1 2" key="1">
    <citation type="journal article" date="2022" name="Plant J.">
        <title>Chromosome-level genome of Camellia lanceoleosa provides a valuable resource for understanding genome evolution and self-incompatibility.</title>
        <authorList>
            <person name="Gong W."/>
            <person name="Xiao S."/>
            <person name="Wang L."/>
            <person name="Liao Z."/>
            <person name="Chang Y."/>
            <person name="Mo W."/>
            <person name="Hu G."/>
            <person name="Li W."/>
            <person name="Zhao G."/>
            <person name="Zhu H."/>
            <person name="Hu X."/>
            <person name="Ji K."/>
            <person name="Xiang X."/>
            <person name="Song Q."/>
            <person name="Yuan D."/>
            <person name="Jin S."/>
            <person name="Zhang L."/>
        </authorList>
    </citation>
    <scope>NUCLEOTIDE SEQUENCE [LARGE SCALE GENOMIC DNA]</scope>
    <source>
        <strain evidence="1">SQ_2022a</strain>
    </source>
</reference>